<feature type="region of interest" description="Disordered" evidence="1">
    <location>
        <begin position="670"/>
        <end position="840"/>
    </location>
</feature>
<feature type="region of interest" description="Disordered" evidence="1">
    <location>
        <begin position="1201"/>
        <end position="1346"/>
    </location>
</feature>
<feature type="compositionally biased region" description="Basic and acidic residues" evidence="1">
    <location>
        <begin position="221"/>
        <end position="239"/>
    </location>
</feature>
<feature type="region of interest" description="Disordered" evidence="1">
    <location>
        <begin position="864"/>
        <end position="998"/>
    </location>
</feature>
<evidence type="ECO:0000313" key="2">
    <source>
        <dbReference type="EMBL" id="KAJ4358449.1"/>
    </source>
</evidence>
<feature type="compositionally biased region" description="Polar residues" evidence="1">
    <location>
        <begin position="878"/>
        <end position="888"/>
    </location>
</feature>
<comment type="caution">
    <text evidence="2">The sequence shown here is derived from an EMBL/GenBank/DDBJ whole genome shotgun (WGS) entry which is preliminary data.</text>
</comment>
<feature type="region of interest" description="Disordered" evidence="1">
    <location>
        <begin position="453"/>
        <end position="592"/>
    </location>
</feature>
<feature type="compositionally biased region" description="Polar residues" evidence="1">
    <location>
        <begin position="1302"/>
        <end position="1314"/>
    </location>
</feature>
<evidence type="ECO:0000313" key="3">
    <source>
        <dbReference type="Proteomes" id="UP001140513"/>
    </source>
</evidence>
<feature type="compositionally biased region" description="Low complexity" evidence="1">
    <location>
        <begin position="1284"/>
        <end position="1301"/>
    </location>
</feature>
<dbReference type="RefSeq" id="XP_056075308.1">
    <property type="nucleotide sequence ID" value="XM_056211835.1"/>
</dbReference>
<feature type="compositionally biased region" description="Polar residues" evidence="1">
    <location>
        <begin position="773"/>
        <end position="793"/>
    </location>
</feature>
<feature type="compositionally biased region" description="Polar residues" evidence="1">
    <location>
        <begin position="1328"/>
        <end position="1339"/>
    </location>
</feature>
<feature type="compositionally biased region" description="Polar residues" evidence="1">
    <location>
        <begin position="1257"/>
        <end position="1269"/>
    </location>
</feature>
<dbReference type="Proteomes" id="UP001140513">
    <property type="component" value="Unassembled WGS sequence"/>
</dbReference>
<feature type="compositionally biased region" description="Basic and acidic residues" evidence="1">
    <location>
        <begin position="904"/>
        <end position="915"/>
    </location>
</feature>
<feature type="compositionally biased region" description="Polar residues" evidence="1">
    <location>
        <begin position="1059"/>
        <end position="1074"/>
    </location>
</feature>
<evidence type="ECO:0000256" key="1">
    <source>
        <dbReference type="SAM" id="MobiDB-lite"/>
    </source>
</evidence>
<reference evidence="2" key="1">
    <citation type="submission" date="2022-10" db="EMBL/GenBank/DDBJ databases">
        <title>Tapping the CABI collections for fungal endophytes: first genome assemblies for Collariella, Neodidymelliopsis, Ascochyta clinopodiicola, Didymella pomorum, Didymosphaeria variabile, Neocosmospora piperis and Neocucurbitaria cava.</title>
        <authorList>
            <person name="Hill R."/>
        </authorList>
    </citation>
    <scope>NUCLEOTIDE SEQUENCE</scope>
    <source>
        <strain evidence="2">IMI 356815</strain>
    </source>
</reference>
<sequence length="1398" mass="152945">MNHLWLEQEIAYQLDLARVWLTRTDGTTDEEWANLRLYEDSGSCVRISVRVPEDRRDNCLRIVKARTSDPLLLTDGAVSIEASLSSECRRSLRTRHPDRSFAVRKYTLIYTPYGPQRDRVSFTLDSVNLDCQAATRKEPLGVITPIHLCEEVIESAHKLRQIRIESDRQCFGIVECKAEGEDNMSPLRQQSEGAGNEESHRDTQLAYGTQVVHRIRTPSKSTEKETELRRRITNEDAKRHNLLSLLHKGSKPPAHQESVPMNEQRPMGLEGEPQAMREDQPNAGPSNGSNIFPNTAAHTVAPKAPSAGGFTRTSTGRASNERAALPPADRMQSTRLPPSYPRGDAIEKLSASATRNGNSLSIIGQGETSPEGPKTIKSGQPSRTHTDKGFLSDLEPEWLRNTCLADGCGRVPGAQQKLLSSWQKHRTGTNDRFPDANIPIDVLKALKQFELNATSSDPDSSDEVDSSASNAHSPEKENSTIDDEEDSTASRANLPAEEHENLSDEEDDSPVSWSSTPAAESPKAPFRRGPALPPDSSLPDKSTASQSELREESFVQEAQRVVFLQSSNEEPMDHHLSPPLVPDRDDSDMDMELDVPRGLEDRIPTRNVAPGATAIQQAAIVQVKETPYPKHRGQAPSGNAIVVAHAQQQNSSGTSKATSSTSIIYGTYHDPSSSAKSVARDTEVGPSNFAVPVSSNDGPKDIVEPENNIPLYSADYTPAPNAEPVDVLMKGARDEPQPSPHLEDERQRTHTLTSPLKPLDDSNPRPELERTAANDQLSLLVSPGQTPVSGQRSHSGEDPVVGPSYAKRKFNQSPSTQGRRPSKRGKIPKYMGFGTKPTTDFNEVLRGVKKAHYEDFIQRERTVSLASSISGSDAKPGAQSTLSPSSQKADNRFDEPLANLQERSIIDMKPSKRESPAATTVSLPKPKKRNFSSVDEFDKALSITMEGHERSNVEPSDDEPSSPATKRPRSKQSVLESDTKDTDQNPFLGPPPALELPVDVDMKIDADLENGSIESTLDRNAGVDRIVADHAISDYDCSRRSQAPSSRLSDMPSKVAPLATTSKEGNTSMPSSTQSTTIFETFKATYPAYTGDTRHFLGQCKQMEKLDEQDKMVPKWQWDDFIIRNRTDYRDYANQCLDNGEDAEPYYRFYKDNIRDTLYTEGVVESRKTLAAAIHELEGGPAANATVTTAKGTGARMPEAPAAFTSASSTAKTSVARGSSVKASTAETPISKAPARNQATVKAPSPLPIAQGKPRQSLPSAFNKSSGAKTGTAPKPNKERPRQSLPASSRRALPSLPSSSSIHESTPAKQPSGLSTSTNMSTRRSRLQRMSSGSRNPTEPTGDPYRDFVFGLNRATSFTGSTNVDPDPRNKWPGNLHVRPAAEVKKKGYDVLAWKDDL</sequence>
<accession>A0A9W9CF41</accession>
<proteinExistence type="predicted"/>
<dbReference type="OrthoDB" id="3538943at2759"/>
<feature type="region of interest" description="Disordered" evidence="1">
    <location>
        <begin position="182"/>
        <end position="203"/>
    </location>
</feature>
<feature type="region of interest" description="Disordered" evidence="1">
    <location>
        <begin position="1037"/>
        <end position="1074"/>
    </location>
</feature>
<gene>
    <name evidence="2" type="ORF">N0V89_003032</name>
</gene>
<feature type="region of interest" description="Disordered" evidence="1">
    <location>
        <begin position="358"/>
        <end position="389"/>
    </location>
</feature>
<organism evidence="2 3">
    <name type="scientific">Didymosphaeria variabile</name>
    <dbReference type="NCBI Taxonomy" id="1932322"/>
    <lineage>
        <taxon>Eukaryota</taxon>
        <taxon>Fungi</taxon>
        <taxon>Dikarya</taxon>
        <taxon>Ascomycota</taxon>
        <taxon>Pezizomycotina</taxon>
        <taxon>Dothideomycetes</taxon>
        <taxon>Pleosporomycetidae</taxon>
        <taxon>Pleosporales</taxon>
        <taxon>Massarineae</taxon>
        <taxon>Didymosphaeriaceae</taxon>
        <taxon>Didymosphaeria</taxon>
    </lineage>
</organism>
<feature type="compositionally biased region" description="Polar residues" evidence="1">
    <location>
        <begin position="283"/>
        <end position="297"/>
    </location>
</feature>
<name>A0A9W9CF41_9PLEO</name>
<keyword evidence="3" id="KW-1185">Reference proteome</keyword>
<feature type="compositionally biased region" description="Polar residues" evidence="1">
    <location>
        <begin position="358"/>
        <end position="368"/>
    </location>
</feature>
<feature type="compositionally biased region" description="Basic and acidic residues" evidence="1">
    <location>
        <begin position="731"/>
        <end position="748"/>
    </location>
</feature>
<dbReference type="GeneID" id="80906562"/>
<protein>
    <recommendedName>
        <fullName evidence="4">Telomere replication protein EST3</fullName>
    </recommendedName>
</protein>
<feature type="compositionally biased region" description="Low complexity" evidence="1">
    <location>
        <begin position="1201"/>
        <end position="1216"/>
    </location>
</feature>
<evidence type="ECO:0008006" key="4">
    <source>
        <dbReference type="Google" id="ProtNLM"/>
    </source>
</evidence>
<dbReference type="EMBL" id="JAPEUX010000002">
    <property type="protein sequence ID" value="KAJ4358449.1"/>
    <property type="molecule type" value="Genomic_DNA"/>
</dbReference>
<feature type="compositionally biased region" description="Basic and acidic residues" evidence="1">
    <location>
        <begin position="758"/>
        <end position="772"/>
    </location>
</feature>
<feature type="region of interest" description="Disordered" evidence="1">
    <location>
        <begin position="216"/>
        <end position="323"/>
    </location>
</feature>